<feature type="transmembrane region" description="Helical" evidence="1">
    <location>
        <begin position="155"/>
        <end position="174"/>
    </location>
</feature>
<feature type="transmembrane region" description="Helical" evidence="1">
    <location>
        <begin position="180"/>
        <end position="201"/>
    </location>
</feature>
<keyword evidence="1" id="KW-0812">Transmembrane</keyword>
<name>X6N9V4_RETFI</name>
<keyword evidence="1" id="KW-0472">Membrane</keyword>
<gene>
    <name evidence="2" type="ORF">RFI_14674</name>
</gene>
<accession>X6N9V4</accession>
<feature type="transmembrane region" description="Helical" evidence="1">
    <location>
        <begin position="120"/>
        <end position="143"/>
    </location>
</feature>
<comment type="caution">
    <text evidence="2">The sequence shown here is derived from an EMBL/GenBank/DDBJ whole genome shotgun (WGS) entry which is preliminary data.</text>
</comment>
<keyword evidence="3" id="KW-1185">Reference proteome</keyword>
<dbReference type="Proteomes" id="UP000023152">
    <property type="component" value="Unassembled WGS sequence"/>
</dbReference>
<proteinExistence type="predicted"/>
<sequence>MYKIFYEYVQRGLLEKNSLFYLKKLYKKRAQTIFFYYFVKSTTVQGEPGEFGCGTSTFGLRMDFKAREYRDIGFLVAWLASLLLWFILLIVFGASTTSKSTPAPTYYPQTTSEGLPASQVAAIVGKLIGVFLITCTIAIICGYSWMQILFRYAHNVLRFLIGLKLFIIVGIALGNEGGGFLAYGIIILIIFFFMCLYYWCVRYRLKLAAAMIVKQFFFCEKSWNKFILLLYSAWARKSSKTTKQQSCCNF</sequence>
<evidence type="ECO:0000313" key="2">
    <source>
        <dbReference type="EMBL" id="ETO22524.1"/>
    </source>
</evidence>
<evidence type="ECO:0000256" key="1">
    <source>
        <dbReference type="SAM" id="Phobius"/>
    </source>
</evidence>
<feature type="transmembrane region" description="Helical" evidence="1">
    <location>
        <begin position="72"/>
        <end position="94"/>
    </location>
</feature>
<keyword evidence="1" id="KW-1133">Transmembrane helix</keyword>
<organism evidence="2 3">
    <name type="scientific">Reticulomyxa filosa</name>
    <dbReference type="NCBI Taxonomy" id="46433"/>
    <lineage>
        <taxon>Eukaryota</taxon>
        <taxon>Sar</taxon>
        <taxon>Rhizaria</taxon>
        <taxon>Retaria</taxon>
        <taxon>Foraminifera</taxon>
        <taxon>Monothalamids</taxon>
        <taxon>Reticulomyxidae</taxon>
        <taxon>Reticulomyxa</taxon>
    </lineage>
</organism>
<dbReference type="EMBL" id="ASPP01010656">
    <property type="protein sequence ID" value="ETO22524.1"/>
    <property type="molecule type" value="Genomic_DNA"/>
</dbReference>
<dbReference type="AlphaFoldDB" id="X6N9V4"/>
<evidence type="ECO:0000313" key="3">
    <source>
        <dbReference type="Proteomes" id="UP000023152"/>
    </source>
</evidence>
<protein>
    <submittedName>
        <fullName evidence="2">Uncharacterized protein</fullName>
    </submittedName>
</protein>
<reference evidence="2 3" key="1">
    <citation type="journal article" date="2013" name="Curr. Biol.">
        <title>The Genome of the Foraminiferan Reticulomyxa filosa.</title>
        <authorList>
            <person name="Glockner G."/>
            <person name="Hulsmann N."/>
            <person name="Schleicher M."/>
            <person name="Noegel A.A."/>
            <person name="Eichinger L."/>
            <person name="Gallinger C."/>
            <person name="Pawlowski J."/>
            <person name="Sierra R."/>
            <person name="Euteneuer U."/>
            <person name="Pillet L."/>
            <person name="Moustafa A."/>
            <person name="Platzer M."/>
            <person name="Groth M."/>
            <person name="Szafranski K."/>
            <person name="Schliwa M."/>
        </authorList>
    </citation>
    <scope>NUCLEOTIDE SEQUENCE [LARGE SCALE GENOMIC DNA]</scope>
</reference>